<reference evidence="2 3" key="1">
    <citation type="submission" date="2019-11" db="EMBL/GenBank/DDBJ databases">
        <title>Comparative genomics of hydrocarbon-degrading Desulfosarcina strains.</title>
        <authorList>
            <person name="Watanabe M."/>
            <person name="Kojima H."/>
            <person name="Fukui M."/>
        </authorList>
    </citation>
    <scope>NUCLEOTIDE SEQUENCE [LARGE SCALE GENOMIC DNA]</scope>
    <source>
        <strain evidence="2 3">28bB2T</strain>
    </source>
</reference>
<dbReference type="KEGG" id="dov:DSCO28_70830"/>
<evidence type="ECO:0000256" key="1">
    <source>
        <dbReference type="SAM" id="SignalP"/>
    </source>
</evidence>
<name>A0A5K8A1Z3_9BACT</name>
<dbReference type="RefSeq" id="WP_173180114.1">
    <property type="nucleotide sequence ID" value="NZ_AP021876.1"/>
</dbReference>
<organism evidence="2 3">
    <name type="scientific">Desulfosarcina ovata subsp. sediminis</name>
    <dbReference type="NCBI Taxonomy" id="885957"/>
    <lineage>
        <taxon>Bacteria</taxon>
        <taxon>Pseudomonadati</taxon>
        <taxon>Thermodesulfobacteriota</taxon>
        <taxon>Desulfobacteria</taxon>
        <taxon>Desulfobacterales</taxon>
        <taxon>Desulfosarcinaceae</taxon>
        <taxon>Desulfosarcina</taxon>
    </lineage>
</organism>
<protein>
    <submittedName>
        <fullName evidence="2">Uncharacterized protein</fullName>
    </submittedName>
</protein>
<gene>
    <name evidence="2" type="ORF">DSCO28_70830</name>
</gene>
<keyword evidence="1" id="KW-0732">Signal</keyword>
<dbReference type="AlphaFoldDB" id="A0A5K8A1Z3"/>
<proteinExistence type="predicted"/>
<evidence type="ECO:0000313" key="3">
    <source>
        <dbReference type="Proteomes" id="UP000425960"/>
    </source>
</evidence>
<feature type="signal peptide" evidence="1">
    <location>
        <begin position="1"/>
        <end position="27"/>
    </location>
</feature>
<sequence>MKITKKTILAGMVAAVAVSAFSLYRFAHDSDPAPPVNQSPSPALPVTAPETRVLPSPNAASNTVARTQPPVMAAPPEPETVPDQDAGIDPVRLAQAELELVNNQIYEDVARDTLPTLSIQTHNPVWVLEQEAAGGGSTSGGGENQSGPLPAPEAGEFGMIQPPEGEIWLRISVDYASEHRDLMAQYADLYRTETAYNGTVTILLWVGGRPHDRQQYD</sequence>
<dbReference type="EMBL" id="AP021876">
    <property type="protein sequence ID" value="BBO86517.1"/>
    <property type="molecule type" value="Genomic_DNA"/>
</dbReference>
<dbReference type="Proteomes" id="UP000425960">
    <property type="component" value="Chromosome"/>
</dbReference>
<feature type="chain" id="PRO_5024383045" evidence="1">
    <location>
        <begin position="28"/>
        <end position="217"/>
    </location>
</feature>
<accession>A0A5K8A1Z3</accession>
<evidence type="ECO:0000313" key="2">
    <source>
        <dbReference type="EMBL" id="BBO86517.1"/>
    </source>
</evidence>